<dbReference type="SMART" id="SM00856">
    <property type="entry name" value="PMEI"/>
    <property type="match status" value="1"/>
</dbReference>
<feature type="chain" id="PRO_5027006050" evidence="7">
    <location>
        <begin position="23"/>
        <end position="214"/>
    </location>
</feature>
<dbReference type="Gramene" id="SIN_1013948.t">
    <property type="protein sequence ID" value="SIN_1013948.t.cds1"/>
    <property type="gene ID" value="SIN_1013948"/>
</dbReference>
<dbReference type="InParanoid" id="A0A6I9TZ88"/>
<evidence type="ECO:0000256" key="5">
    <source>
        <dbReference type="ARBA" id="ARBA00023157"/>
    </source>
</evidence>
<dbReference type="GO" id="GO:0048046">
    <property type="term" value="C:apoplast"/>
    <property type="evidence" value="ECO:0007669"/>
    <property type="project" value="UniProtKB-SubCell"/>
</dbReference>
<evidence type="ECO:0000259" key="8">
    <source>
        <dbReference type="SMART" id="SM00856"/>
    </source>
</evidence>
<dbReference type="KEGG" id="sind:105171145"/>
<gene>
    <name evidence="10" type="primary">LOC105171145</name>
</gene>
<accession>A0A6I9TZ88</accession>
<dbReference type="Proteomes" id="UP000504604">
    <property type="component" value="Linkage group LG1"/>
</dbReference>
<keyword evidence="5" id="KW-1015">Disulfide bond</keyword>
<dbReference type="PANTHER" id="PTHR31080">
    <property type="entry name" value="PECTINESTERASE INHIBITOR-LIKE"/>
    <property type="match status" value="1"/>
</dbReference>
<evidence type="ECO:0000256" key="7">
    <source>
        <dbReference type="SAM" id="SignalP"/>
    </source>
</evidence>
<proteinExistence type="inferred from homology"/>
<reference evidence="10" key="2">
    <citation type="submission" date="2025-08" db="UniProtKB">
        <authorList>
            <consortium name="RefSeq"/>
        </authorList>
    </citation>
    <scope>IDENTIFICATION</scope>
</reference>
<dbReference type="Pfam" id="PF04043">
    <property type="entry name" value="PMEI"/>
    <property type="match status" value="1"/>
</dbReference>
<dbReference type="InterPro" id="IPR051955">
    <property type="entry name" value="PME_Inhibitor"/>
</dbReference>
<reference evidence="9" key="1">
    <citation type="submission" date="2024-10" db="UniProtKB">
        <authorList>
            <consortium name="RefSeq"/>
        </authorList>
    </citation>
    <scope>NUCLEOTIDE SEQUENCE [LARGE SCALE GENOMIC DNA]</scope>
    <source>
        <strain evidence="9">cv. Zhongzhi No. 13</strain>
    </source>
</reference>
<dbReference type="SUPFAM" id="SSF101148">
    <property type="entry name" value="Plant invertase/pectin methylesterase inhibitor"/>
    <property type="match status" value="1"/>
</dbReference>
<dbReference type="RefSeq" id="XP_011090477.1">
    <property type="nucleotide sequence ID" value="XM_011092175.2"/>
</dbReference>
<dbReference type="InterPro" id="IPR006501">
    <property type="entry name" value="Pectinesterase_inhib_dom"/>
</dbReference>
<dbReference type="FunFam" id="1.20.140.40:FF:000006">
    <property type="entry name" value="Pectinesterase inhibitor 3"/>
    <property type="match status" value="1"/>
</dbReference>
<dbReference type="CDD" id="cd15798">
    <property type="entry name" value="PMEI-like_3"/>
    <property type="match status" value="1"/>
</dbReference>
<comment type="subcellular location">
    <subcellularLocation>
        <location evidence="1">Secreted</location>
        <location evidence="1">Extracellular space</location>
        <location evidence="1">Apoplast</location>
    </subcellularLocation>
</comment>
<evidence type="ECO:0000256" key="2">
    <source>
        <dbReference type="ARBA" id="ARBA00022523"/>
    </source>
</evidence>
<keyword evidence="3" id="KW-0964">Secreted</keyword>
<comment type="similarity">
    <text evidence="6">Belongs to the PMEI family.</text>
</comment>
<dbReference type="AlphaFoldDB" id="A0A6I9TZ88"/>
<evidence type="ECO:0000256" key="1">
    <source>
        <dbReference type="ARBA" id="ARBA00004271"/>
    </source>
</evidence>
<evidence type="ECO:0000256" key="3">
    <source>
        <dbReference type="ARBA" id="ARBA00022525"/>
    </source>
</evidence>
<organism evidence="9 10">
    <name type="scientific">Sesamum indicum</name>
    <name type="common">Oriental sesame</name>
    <name type="synonym">Sesamum orientale</name>
    <dbReference type="NCBI Taxonomy" id="4182"/>
    <lineage>
        <taxon>Eukaryota</taxon>
        <taxon>Viridiplantae</taxon>
        <taxon>Streptophyta</taxon>
        <taxon>Embryophyta</taxon>
        <taxon>Tracheophyta</taxon>
        <taxon>Spermatophyta</taxon>
        <taxon>Magnoliopsida</taxon>
        <taxon>eudicotyledons</taxon>
        <taxon>Gunneridae</taxon>
        <taxon>Pentapetalae</taxon>
        <taxon>asterids</taxon>
        <taxon>lamiids</taxon>
        <taxon>Lamiales</taxon>
        <taxon>Pedaliaceae</taxon>
        <taxon>Sesamum</taxon>
    </lineage>
</organism>
<evidence type="ECO:0000313" key="9">
    <source>
        <dbReference type="Proteomes" id="UP000504604"/>
    </source>
</evidence>
<keyword evidence="9" id="KW-1185">Reference proteome</keyword>
<dbReference type="NCBIfam" id="TIGR01614">
    <property type="entry name" value="PME_inhib"/>
    <property type="match status" value="1"/>
</dbReference>
<dbReference type="InterPro" id="IPR035513">
    <property type="entry name" value="Invertase/methylesterase_inhib"/>
</dbReference>
<keyword evidence="2" id="KW-0052">Apoplast</keyword>
<dbReference type="GeneID" id="105171145"/>
<evidence type="ECO:0000313" key="10">
    <source>
        <dbReference type="RefSeq" id="XP_011090477.1"/>
    </source>
</evidence>
<name>A0A6I9TZ88_SESIN</name>
<dbReference type="PANTHER" id="PTHR31080:SF12">
    <property type="entry name" value="PLANT INVERTASE_PECTIN METHYLESTERASE INHIBITOR"/>
    <property type="match status" value="1"/>
</dbReference>
<evidence type="ECO:0000256" key="6">
    <source>
        <dbReference type="ARBA" id="ARBA00038471"/>
    </source>
</evidence>
<sequence length="214" mass="23922">MAQILRLSCFLLSLLLLTLVQAKHPLLHRRSRARAFIELQCQTTLYPRLCVRSLSPYASNFTTTLSHQQLAQIALKVTLARAESTRAYVTGVAKWLNQTKAKDYQAVEECLDQINDGVDQLTNCIKETQKIKEDGEASDFPWHASNVETWMSTALTDAGMCIDGFSGRAIGGKTKAMIKAKVLNLQQVTSNALALFHRFAARFRSSHVKKPKVL</sequence>
<feature type="signal peptide" evidence="7">
    <location>
        <begin position="1"/>
        <end position="22"/>
    </location>
</feature>
<feature type="domain" description="Pectinesterase inhibitor" evidence="8">
    <location>
        <begin position="32"/>
        <end position="195"/>
    </location>
</feature>
<evidence type="ECO:0000256" key="4">
    <source>
        <dbReference type="ARBA" id="ARBA00022729"/>
    </source>
</evidence>
<protein>
    <submittedName>
        <fullName evidence="10">Pectinesterase inhibitor 9-like</fullName>
    </submittedName>
</protein>
<dbReference type="OrthoDB" id="1430376at2759"/>
<keyword evidence="4 7" id="KW-0732">Signal</keyword>
<dbReference type="GO" id="GO:0004857">
    <property type="term" value="F:enzyme inhibitor activity"/>
    <property type="evidence" value="ECO:0007669"/>
    <property type="project" value="InterPro"/>
</dbReference>
<dbReference type="Gene3D" id="1.20.140.40">
    <property type="entry name" value="Invertase/pectin methylesterase inhibitor family protein"/>
    <property type="match status" value="1"/>
</dbReference>